<dbReference type="Pfam" id="PF00753">
    <property type="entry name" value="Lactamase_B"/>
    <property type="match status" value="1"/>
</dbReference>
<evidence type="ECO:0000256" key="4">
    <source>
        <dbReference type="ARBA" id="ARBA00022833"/>
    </source>
</evidence>
<evidence type="ECO:0000256" key="3">
    <source>
        <dbReference type="ARBA" id="ARBA00022801"/>
    </source>
</evidence>
<keyword evidence="4" id="KW-0862">Zinc</keyword>
<reference evidence="6 7" key="1">
    <citation type="submission" date="2014-03" db="EMBL/GenBank/DDBJ databases">
        <title>Genome sequence of Clostridium litorale W6, DSM 5388.</title>
        <authorList>
            <person name="Poehlein A."/>
            <person name="Jagirdar A."/>
            <person name="Khonsari B."/>
            <person name="Chibani C.M."/>
            <person name="Gutierrez Gutierrez D.A."/>
            <person name="Davydova E."/>
            <person name="Alghaithi H.S."/>
            <person name="Nair K.P."/>
            <person name="Dhamotharan K."/>
            <person name="Chandran L."/>
            <person name="G W."/>
            <person name="Daniel R."/>
        </authorList>
    </citation>
    <scope>NUCLEOTIDE SEQUENCE [LARGE SCALE GENOMIC DNA]</scope>
    <source>
        <strain evidence="6 7">W6</strain>
    </source>
</reference>
<dbReference type="InterPro" id="IPR051453">
    <property type="entry name" value="MBL_Glyoxalase_II"/>
</dbReference>
<protein>
    <submittedName>
        <fullName evidence="6">Beta-lactamase domain-containing protein</fullName>
    </submittedName>
</protein>
<organism evidence="6 7">
    <name type="scientific">Peptoclostridium litorale DSM 5388</name>
    <dbReference type="NCBI Taxonomy" id="1121324"/>
    <lineage>
        <taxon>Bacteria</taxon>
        <taxon>Bacillati</taxon>
        <taxon>Bacillota</taxon>
        <taxon>Clostridia</taxon>
        <taxon>Peptostreptococcales</taxon>
        <taxon>Peptoclostridiaceae</taxon>
        <taxon>Peptoclostridium</taxon>
    </lineage>
</organism>
<feature type="domain" description="Metallo-beta-lactamase" evidence="5">
    <location>
        <begin position="12"/>
        <end position="187"/>
    </location>
</feature>
<sequence>MFLETFEVGIYAVNCYIIADDNKVGAVIDPGGNVDKIKKLIDKRGLDIKYILLTHGHGDHIGAVEQLRKLTGAKVAAHKKEKELLNDKDKNLTGCMGVEHISFDADEYFSDGDIIKAGELEFEVIYTPGHTPGGSCFKLGEYLFTGDTLFTGSIGRTDLFGADPSKMENSLKRLKSIDEDLKVLPGHGRASSLEFEKERNPYMTGV</sequence>
<keyword evidence="3" id="KW-0378">Hydrolase</keyword>
<dbReference type="EMBL" id="JJMM01000005">
    <property type="protein sequence ID" value="KDR96095.1"/>
    <property type="molecule type" value="Genomic_DNA"/>
</dbReference>
<dbReference type="PANTHER" id="PTHR46233">
    <property type="entry name" value="HYDROXYACYLGLUTATHIONE HYDROLASE GLOC"/>
    <property type="match status" value="1"/>
</dbReference>
<evidence type="ECO:0000256" key="1">
    <source>
        <dbReference type="ARBA" id="ARBA00001947"/>
    </source>
</evidence>
<proteinExistence type="predicted"/>
<gene>
    <name evidence="6" type="ORF">CLIT_5c01070</name>
</gene>
<evidence type="ECO:0000259" key="5">
    <source>
        <dbReference type="SMART" id="SM00849"/>
    </source>
</evidence>
<keyword evidence="2" id="KW-0479">Metal-binding</keyword>
<dbReference type="PANTHER" id="PTHR46233:SF3">
    <property type="entry name" value="HYDROXYACYLGLUTATHIONE HYDROLASE GLOC"/>
    <property type="match status" value="1"/>
</dbReference>
<accession>A0A069RJ04</accession>
<dbReference type="OrthoDB" id="9802248at2"/>
<dbReference type="CDD" id="cd06262">
    <property type="entry name" value="metallo-hydrolase-like_MBL-fold"/>
    <property type="match status" value="1"/>
</dbReference>
<comment type="caution">
    <text evidence="6">The sequence shown here is derived from an EMBL/GenBank/DDBJ whole genome shotgun (WGS) entry which is preliminary data.</text>
</comment>
<dbReference type="SMART" id="SM00849">
    <property type="entry name" value="Lactamase_B"/>
    <property type="match status" value="1"/>
</dbReference>
<dbReference type="GO" id="GO:0016787">
    <property type="term" value="F:hydrolase activity"/>
    <property type="evidence" value="ECO:0007669"/>
    <property type="project" value="UniProtKB-KW"/>
</dbReference>
<dbReference type="Proteomes" id="UP000027946">
    <property type="component" value="Unassembled WGS sequence"/>
</dbReference>
<dbReference type="RefSeq" id="WP_038262694.1">
    <property type="nucleotide sequence ID" value="NZ_FSRH01000007.1"/>
</dbReference>
<dbReference type="SUPFAM" id="SSF56281">
    <property type="entry name" value="Metallo-hydrolase/oxidoreductase"/>
    <property type="match status" value="1"/>
</dbReference>
<dbReference type="Gene3D" id="3.60.15.10">
    <property type="entry name" value="Ribonuclease Z/Hydroxyacylglutathione hydrolase-like"/>
    <property type="match status" value="1"/>
</dbReference>
<dbReference type="GO" id="GO:0046872">
    <property type="term" value="F:metal ion binding"/>
    <property type="evidence" value="ECO:0007669"/>
    <property type="project" value="UniProtKB-KW"/>
</dbReference>
<evidence type="ECO:0000313" key="6">
    <source>
        <dbReference type="EMBL" id="KDR96095.1"/>
    </source>
</evidence>
<dbReference type="STRING" id="1121324.CLIT_5c01070"/>
<dbReference type="InterPro" id="IPR001279">
    <property type="entry name" value="Metallo-B-lactamas"/>
</dbReference>
<evidence type="ECO:0000256" key="2">
    <source>
        <dbReference type="ARBA" id="ARBA00022723"/>
    </source>
</evidence>
<dbReference type="InterPro" id="IPR036866">
    <property type="entry name" value="RibonucZ/Hydroxyglut_hydro"/>
</dbReference>
<keyword evidence="7" id="KW-1185">Reference proteome</keyword>
<dbReference type="AlphaFoldDB" id="A0A069RJ04"/>
<dbReference type="eggNOG" id="COG0491">
    <property type="taxonomic scope" value="Bacteria"/>
</dbReference>
<name>A0A069RJ04_PEPLI</name>
<evidence type="ECO:0000313" key="7">
    <source>
        <dbReference type="Proteomes" id="UP000027946"/>
    </source>
</evidence>
<comment type="cofactor">
    <cofactor evidence="1">
        <name>Zn(2+)</name>
        <dbReference type="ChEBI" id="CHEBI:29105"/>
    </cofactor>
</comment>